<comment type="similarity">
    <text evidence="1">Belongs to the IF-3 family.</text>
</comment>
<dbReference type="Pfam" id="PF05198">
    <property type="entry name" value="IF3_N"/>
    <property type="match status" value="1"/>
</dbReference>
<dbReference type="AlphaFoldDB" id="A0A554LHH8"/>
<feature type="domain" description="Translation initiation factor 3 N-terminal" evidence="6">
    <location>
        <begin position="9"/>
        <end position="75"/>
    </location>
</feature>
<dbReference type="EMBL" id="VMGH01000001">
    <property type="protein sequence ID" value="TSC92334.1"/>
    <property type="molecule type" value="Genomic_DNA"/>
</dbReference>
<gene>
    <name evidence="7" type="ORF">CEN92_2</name>
</gene>
<dbReference type="PANTHER" id="PTHR10938:SF0">
    <property type="entry name" value="TRANSLATION INITIATION FACTOR IF-3, MITOCHONDRIAL"/>
    <property type="match status" value="1"/>
</dbReference>
<sequence length="170" mass="19486">MQIINNPFELRAARVILITESGEKKGEMTAEEAFKLAKEAGLNLAIVSQKSDPPIVRLIDWGKFQYEKAKNEKKARAKSKALLMKEIRLSPRIDEHDLEFKRKRAEKFLQKGHALKLSLRLKGRENQFVDRAIEVLVEFSRKLAHLSKVDQTPRRMGGAIVSVLRPKSKQ</sequence>
<dbReference type="GO" id="GO:0032790">
    <property type="term" value="P:ribosome disassembly"/>
    <property type="evidence" value="ECO:0007669"/>
    <property type="project" value="TreeGrafter"/>
</dbReference>
<dbReference type="GO" id="GO:0005737">
    <property type="term" value="C:cytoplasm"/>
    <property type="evidence" value="ECO:0007669"/>
    <property type="project" value="UniProtKB-ARBA"/>
</dbReference>
<protein>
    <recommendedName>
        <fullName evidence="4">Translation initiation factor IF-3</fullName>
    </recommendedName>
</protein>
<reference evidence="7 8" key="1">
    <citation type="submission" date="2017-07" db="EMBL/GenBank/DDBJ databases">
        <title>Mechanisms for carbon and nitrogen cycling indicate functional differentiation within the Candidate Phyla Radiation.</title>
        <authorList>
            <person name="Danczak R.E."/>
            <person name="Johnston M.D."/>
            <person name="Kenah C."/>
            <person name="Slattery M."/>
            <person name="Wrighton K.C."/>
            <person name="Wilkins M.J."/>
        </authorList>
    </citation>
    <scope>NUCLEOTIDE SEQUENCE [LARGE SCALE GENOMIC DNA]</scope>
    <source>
        <strain evidence="7">Licking1014_96</strain>
    </source>
</reference>
<evidence type="ECO:0000259" key="6">
    <source>
        <dbReference type="Pfam" id="PF05198"/>
    </source>
</evidence>
<dbReference type="InterPro" id="IPR001288">
    <property type="entry name" value="Translation_initiation_fac_3"/>
</dbReference>
<accession>A0A554LHH8</accession>
<evidence type="ECO:0000256" key="4">
    <source>
        <dbReference type="NCBIfam" id="TIGR00168"/>
    </source>
</evidence>
<dbReference type="Pfam" id="PF00707">
    <property type="entry name" value="IF3_C"/>
    <property type="match status" value="1"/>
</dbReference>
<dbReference type="InterPro" id="IPR019815">
    <property type="entry name" value="Translation_initiation_fac_3_C"/>
</dbReference>
<evidence type="ECO:0000313" key="7">
    <source>
        <dbReference type="EMBL" id="TSC92334.1"/>
    </source>
</evidence>
<evidence type="ECO:0000313" key="8">
    <source>
        <dbReference type="Proteomes" id="UP000318296"/>
    </source>
</evidence>
<dbReference type="InterPro" id="IPR019814">
    <property type="entry name" value="Translation_initiation_fac_3_N"/>
</dbReference>
<keyword evidence="3" id="KW-0648">Protein biosynthesis</keyword>
<dbReference type="Proteomes" id="UP000318296">
    <property type="component" value="Unassembled WGS sequence"/>
</dbReference>
<dbReference type="SUPFAM" id="SSF54364">
    <property type="entry name" value="Translation initiation factor IF3, N-terminal domain"/>
    <property type="match status" value="1"/>
</dbReference>
<name>A0A554LHH8_9BACT</name>
<feature type="domain" description="Translation initiation factor 3 C-terminal" evidence="5">
    <location>
        <begin position="84"/>
        <end position="167"/>
    </location>
</feature>
<evidence type="ECO:0000256" key="1">
    <source>
        <dbReference type="ARBA" id="ARBA00005439"/>
    </source>
</evidence>
<keyword evidence="2 7" id="KW-0396">Initiation factor</keyword>
<dbReference type="GO" id="GO:0003743">
    <property type="term" value="F:translation initiation factor activity"/>
    <property type="evidence" value="ECO:0007669"/>
    <property type="project" value="UniProtKB-UniRule"/>
</dbReference>
<dbReference type="Gene3D" id="3.30.110.10">
    <property type="entry name" value="Translation initiation factor 3 (IF-3), C-terminal domain"/>
    <property type="match status" value="1"/>
</dbReference>
<dbReference type="SUPFAM" id="SSF55200">
    <property type="entry name" value="Translation initiation factor IF3, C-terminal domain"/>
    <property type="match status" value="1"/>
</dbReference>
<organism evidence="7 8">
    <name type="scientific">Candidatus Berkelbacteria bacterium Licking1014_96</name>
    <dbReference type="NCBI Taxonomy" id="2017149"/>
    <lineage>
        <taxon>Bacteria</taxon>
        <taxon>Candidatus Berkelbacteria</taxon>
    </lineage>
</organism>
<proteinExistence type="inferred from homology"/>
<evidence type="ECO:0000256" key="2">
    <source>
        <dbReference type="ARBA" id="ARBA00022540"/>
    </source>
</evidence>
<dbReference type="InterPro" id="IPR036788">
    <property type="entry name" value="T_IF-3_C_sf"/>
</dbReference>
<dbReference type="PANTHER" id="PTHR10938">
    <property type="entry name" value="TRANSLATION INITIATION FACTOR IF-3"/>
    <property type="match status" value="1"/>
</dbReference>
<evidence type="ECO:0000259" key="5">
    <source>
        <dbReference type="Pfam" id="PF00707"/>
    </source>
</evidence>
<comment type="caution">
    <text evidence="7">The sequence shown here is derived from an EMBL/GenBank/DDBJ whole genome shotgun (WGS) entry which is preliminary data.</text>
</comment>
<evidence type="ECO:0000256" key="3">
    <source>
        <dbReference type="ARBA" id="ARBA00022917"/>
    </source>
</evidence>
<dbReference type="GO" id="GO:0043022">
    <property type="term" value="F:ribosome binding"/>
    <property type="evidence" value="ECO:0007669"/>
    <property type="project" value="TreeGrafter"/>
</dbReference>
<dbReference type="InterPro" id="IPR036787">
    <property type="entry name" value="T_IF-3_N_sf"/>
</dbReference>
<dbReference type="Gene3D" id="3.10.20.80">
    <property type="entry name" value="Translation initiation factor 3 (IF-3), N-terminal domain"/>
    <property type="match status" value="1"/>
</dbReference>
<dbReference type="NCBIfam" id="TIGR00168">
    <property type="entry name" value="infC"/>
    <property type="match status" value="1"/>
</dbReference>